<gene>
    <name evidence="1" type="primary">Acey_s0074.g907</name>
    <name evidence="1" type="ORF">Y032_0074g907</name>
</gene>
<reference evidence="2" key="1">
    <citation type="journal article" date="2015" name="Nat. Genet.">
        <title>The genome and transcriptome of the zoonotic hookworm Ancylostoma ceylanicum identify infection-specific gene families.</title>
        <authorList>
            <person name="Schwarz E.M."/>
            <person name="Hu Y."/>
            <person name="Antoshechkin I."/>
            <person name="Miller M.M."/>
            <person name="Sternberg P.W."/>
            <person name="Aroian R.V."/>
        </authorList>
    </citation>
    <scope>NUCLEOTIDE SEQUENCE</scope>
    <source>
        <strain evidence="2">HY135</strain>
    </source>
</reference>
<comment type="caution">
    <text evidence="1">The sequence shown here is derived from an EMBL/GenBank/DDBJ whole genome shotgun (WGS) entry which is preliminary data.</text>
</comment>
<name>A0A016TUU6_9BILA</name>
<evidence type="ECO:0000313" key="1">
    <source>
        <dbReference type="EMBL" id="EYC06814.1"/>
    </source>
</evidence>
<keyword evidence="2" id="KW-1185">Reference proteome</keyword>
<evidence type="ECO:0000313" key="2">
    <source>
        <dbReference type="Proteomes" id="UP000024635"/>
    </source>
</evidence>
<proteinExistence type="predicted"/>
<sequence length="183" mass="20476">MGTQLKFSNSVRKINSTMNIVDWISSIFTKRYFPSHYAEGPTLNFASGDHRNYLDFQYLIRSNVTELAWASLYCSDGSSELMMIVCFTNQSPPKFGDPIYEVGTGVCSGCPQGTFCEAGSKLCARTLSAPPGETIFKGWLPSEREVLQVFFVIYLMHMVDNSAEEAQCERVDDNRAMISAMLT</sequence>
<accession>A0A016TUU6</accession>
<dbReference type="InterPro" id="IPR035940">
    <property type="entry name" value="CAP_sf"/>
</dbReference>
<dbReference type="Proteomes" id="UP000024635">
    <property type="component" value="Unassembled WGS sequence"/>
</dbReference>
<dbReference type="EMBL" id="JARK01001410">
    <property type="protein sequence ID" value="EYC06814.1"/>
    <property type="molecule type" value="Genomic_DNA"/>
</dbReference>
<evidence type="ECO:0008006" key="3">
    <source>
        <dbReference type="Google" id="ProtNLM"/>
    </source>
</evidence>
<organism evidence="1 2">
    <name type="scientific">Ancylostoma ceylanicum</name>
    <dbReference type="NCBI Taxonomy" id="53326"/>
    <lineage>
        <taxon>Eukaryota</taxon>
        <taxon>Metazoa</taxon>
        <taxon>Ecdysozoa</taxon>
        <taxon>Nematoda</taxon>
        <taxon>Chromadorea</taxon>
        <taxon>Rhabditida</taxon>
        <taxon>Rhabditina</taxon>
        <taxon>Rhabditomorpha</taxon>
        <taxon>Strongyloidea</taxon>
        <taxon>Ancylostomatidae</taxon>
        <taxon>Ancylostomatinae</taxon>
        <taxon>Ancylostoma</taxon>
    </lineage>
</organism>
<dbReference type="Gene3D" id="3.40.33.10">
    <property type="entry name" value="CAP"/>
    <property type="match status" value="1"/>
</dbReference>
<dbReference type="AlphaFoldDB" id="A0A016TUU6"/>
<dbReference type="OrthoDB" id="10579616at2759"/>
<protein>
    <recommendedName>
        <fullName evidence="3">SCP domain-containing protein</fullName>
    </recommendedName>
</protein>